<accession>A0A073HYA0</accession>
<proteinExistence type="predicted"/>
<gene>
    <name evidence="1" type="ORF">OXYTRIMIC_096</name>
</gene>
<evidence type="ECO:0000313" key="2">
    <source>
        <dbReference type="Proteomes" id="UP000053232"/>
    </source>
</evidence>
<evidence type="ECO:0000313" key="1">
    <source>
        <dbReference type="EMBL" id="KEJ82983.1"/>
    </source>
</evidence>
<organism evidence="1 2">
    <name type="scientific">Oxytricha trifallax</name>
    <dbReference type="NCBI Taxonomy" id="1172189"/>
    <lineage>
        <taxon>Eukaryota</taxon>
        <taxon>Sar</taxon>
        <taxon>Alveolata</taxon>
        <taxon>Ciliophora</taxon>
        <taxon>Intramacronucleata</taxon>
        <taxon>Spirotrichea</taxon>
        <taxon>Stichotrichia</taxon>
        <taxon>Sporadotrichida</taxon>
        <taxon>Oxytrichidae</taxon>
        <taxon>Oxytrichinae</taxon>
        <taxon>Oxytricha</taxon>
    </lineage>
</organism>
<sequence>MVFGQSGIARIKRLMEGEGMAIEQKDGGEEFKCTECFIVITSNTLPFSKMDHEDANTFLSRYLLYQSKLPTQSRRQNSLQQCQFWHGSSTIDFKHESDKNAVV</sequence>
<keyword evidence="2" id="KW-1185">Reference proteome</keyword>
<dbReference type="EMBL" id="ARYC01001449">
    <property type="protein sequence ID" value="KEJ82983.1"/>
    <property type="molecule type" value="Genomic_DNA"/>
</dbReference>
<protein>
    <submittedName>
        <fullName evidence="1">Uncharacterized protein</fullName>
    </submittedName>
</protein>
<dbReference type="AlphaFoldDB" id="A0A073HYA0"/>
<dbReference type="Proteomes" id="UP000053232">
    <property type="component" value="Unassembled WGS sequence"/>
</dbReference>
<reference evidence="2" key="1">
    <citation type="journal article" date="2014" name="Cell">
        <title>The Architecture of a Scrambled Genome Reveals Massive Levels of Genomic Rearrangement during Development.</title>
        <authorList>
            <person name="Chen X."/>
            <person name="Bracht J.R."/>
            <person name="Goldman A.D."/>
            <person name="Dolzhenko E."/>
            <person name="Clay D.M."/>
            <person name="Swart E.C."/>
            <person name="Perlman D.H."/>
            <person name="Doak T.G."/>
            <person name="Stuart A."/>
            <person name="Amemiya C.T."/>
            <person name="Sebra R.P."/>
            <person name="Landweber L.F."/>
        </authorList>
    </citation>
    <scope>NUCLEOTIDE SEQUENCE [LARGE SCALE GENOMIC DNA]</scope>
    <source>
        <strain evidence="2">JRB310</strain>
    </source>
</reference>
<comment type="caution">
    <text evidence="1">The sequence shown here is derived from an EMBL/GenBank/DDBJ whole genome shotgun (WGS) entry which is preliminary data.</text>
</comment>
<name>A0A073HYA0_9SPIT</name>